<dbReference type="Pfam" id="PF00787">
    <property type="entry name" value="PX"/>
    <property type="match status" value="1"/>
</dbReference>
<evidence type="ECO:0000259" key="4">
    <source>
        <dbReference type="PROSITE" id="PS50195"/>
    </source>
</evidence>
<evidence type="ECO:0000313" key="6">
    <source>
        <dbReference type="Proteomes" id="UP000053317"/>
    </source>
</evidence>
<gene>
    <name evidence="5" type="ORF">UCRPC4_g05763</name>
</gene>
<feature type="region of interest" description="Disordered" evidence="2">
    <location>
        <begin position="266"/>
        <end position="295"/>
    </location>
</feature>
<dbReference type="AlphaFoldDB" id="A0A0G2E390"/>
<evidence type="ECO:0000313" key="5">
    <source>
        <dbReference type="EMBL" id="KKY16806.1"/>
    </source>
</evidence>
<dbReference type="CDD" id="cd15858">
    <property type="entry name" value="SNARE_VAM7"/>
    <property type="match status" value="1"/>
</dbReference>
<proteinExistence type="predicted"/>
<feature type="domain" description="PX" evidence="4">
    <location>
        <begin position="2"/>
        <end position="117"/>
    </location>
</feature>
<evidence type="ECO:0000259" key="3">
    <source>
        <dbReference type="PROSITE" id="PS50192"/>
    </source>
</evidence>
<dbReference type="SMART" id="SM00312">
    <property type="entry name" value="PX"/>
    <property type="match status" value="1"/>
</dbReference>
<feature type="compositionally biased region" description="Low complexity" evidence="2">
    <location>
        <begin position="269"/>
        <end position="283"/>
    </location>
</feature>
<dbReference type="Gene3D" id="1.20.5.110">
    <property type="match status" value="1"/>
</dbReference>
<dbReference type="OrthoDB" id="428895at2759"/>
<dbReference type="EMBL" id="LCWF01000155">
    <property type="protein sequence ID" value="KKY16806.1"/>
    <property type="molecule type" value="Genomic_DNA"/>
</dbReference>
<dbReference type="SUPFAM" id="SSF64268">
    <property type="entry name" value="PX domain"/>
    <property type="match status" value="1"/>
</dbReference>
<dbReference type="InterPro" id="IPR001683">
    <property type="entry name" value="PX_dom"/>
</dbReference>
<dbReference type="InterPro" id="IPR036871">
    <property type="entry name" value="PX_dom_sf"/>
</dbReference>
<reference evidence="5 6" key="1">
    <citation type="submission" date="2015-05" db="EMBL/GenBank/DDBJ databases">
        <title>Distinctive expansion of gene families associated with plant cell wall degradation and secondary metabolism in the genomes of grapevine trunk pathogens.</title>
        <authorList>
            <person name="Lawrence D.P."/>
            <person name="Travadon R."/>
            <person name="Rolshausen P.E."/>
            <person name="Baumgartner K."/>
        </authorList>
    </citation>
    <scope>NUCLEOTIDE SEQUENCE [LARGE SCALE GENOMIC DNA]</scope>
    <source>
        <strain evidence="5">UCRPC4</strain>
    </source>
</reference>
<dbReference type="CDD" id="cd06897">
    <property type="entry name" value="PX_SNARE"/>
    <property type="match status" value="1"/>
</dbReference>
<keyword evidence="6" id="KW-1185">Reference proteome</keyword>
<dbReference type="Gene3D" id="3.30.1520.10">
    <property type="entry name" value="Phox-like domain"/>
    <property type="match status" value="1"/>
</dbReference>
<comment type="caution">
    <text evidence="5">The sequence shown here is derived from an EMBL/GenBank/DDBJ whole genome shotgun (WGS) entry which is preliminary data.</text>
</comment>
<dbReference type="PROSITE" id="PS50192">
    <property type="entry name" value="T_SNARE"/>
    <property type="match status" value="1"/>
</dbReference>
<evidence type="ECO:0000256" key="1">
    <source>
        <dbReference type="SAM" id="Coils"/>
    </source>
</evidence>
<dbReference type="InterPro" id="IPR000727">
    <property type="entry name" value="T_SNARE_dom"/>
</dbReference>
<keyword evidence="1" id="KW-0175">Coiled coil</keyword>
<reference evidence="5 6" key="2">
    <citation type="submission" date="2015-05" db="EMBL/GenBank/DDBJ databases">
        <authorList>
            <person name="Morales-Cruz A."/>
            <person name="Amrine K.C."/>
            <person name="Cantu D."/>
        </authorList>
    </citation>
    <scope>NUCLEOTIDE SEQUENCE [LARGE SCALE GENOMIC DNA]</scope>
    <source>
        <strain evidence="5">UCRPC4</strain>
    </source>
</reference>
<sequence length="375" mass="41082">MGSRVEISIPSATISSTTPPYTLYNITCRLPVRSYSVAKRYSDFTSLNESLTQQVGAAPPASLPSKTWFSKTISNPDLTETRRQGLETYLRTINTGTDSRWRNTAAWRSFLNLPSSALNSTADKAHGVLTGPGGFGAPISDPTLWLDTHRDLKAQLHEARLQLTSRDQAETTQKQHEASAKAKSALVKSGSLLVALEQGLKAISEGSNGSGGWGSKPLGNGEIRRRKDLLSAARQEKDGLDSLLNAMATKTKLDNALASVADKSSLLNTSDSSTASRSQSTARGPRSGRVLGKETAETRELDNQGILQLQKQKMQDQDLDVEELRKIVMRQKELGIQINEELEVQNEMLQRTDEDVDRQVHPLYLFLSSISSPIF</sequence>
<accession>A0A0G2E390</accession>
<dbReference type="SUPFAM" id="SSF58038">
    <property type="entry name" value="SNARE fusion complex"/>
    <property type="match status" value="1"/>
</dbReference>
<protein>
    <submittedName>
        <fullName evidence="5">Putative snare complex subunit</fullName>
    </submittedName>
</protein>
<dbReference type="PROSITE" id="PS50195">
    <property type="entry name" value="PX"/>
    <property type="match status" value="1"/>
</dbReference>
<name>A0A0G2E390_PHACM</name>
<organism evidence="5 6">
    <name type="scientific">Phaeomoniella chlamydospora</name>
    <name type="common">Phaeoacremonium chlamydosporum</name>
    <dbReference type="NCBI Taxonomy" id="158046"/>
    <lineage>
        <taxon>Eukaryota</taxon>
        <taxon>Fungi</taxon>
        <taxon>Dikarya</taxon>
        <taxon>Ascomycota</taxon>
        <taxon>Pezizomycotina</taxon>
        <taxon>Eurotiomycetes</taxon>
        <taxon>Chaetothyriomycetidae</taxon>
        <taxon>Phaeomoniellales</taxon>
        <taxon>Phaeomoniellaceae</taxon>
        <taxon>Phaeomoniella</taxon>
    </lineage>
</organism>
<feature type="coiled-coil region" evidence="1">
    <location>
        <begin position="307"/>
        <end position="359"/>
    </location>
</feature>
<feature type="domain" description="T-SNARE coiled-coil homology" evidence="3">
    <location>
        <begin position="311"/>
        <end position="357"/>
    </location>
</feature>
<dbReference type="GO" id="GO:0035091">
    <property type="term" value="F:phosphatidylinositol binding"/>
    <property type="evidence" value="ECO:0007669"/>
    <property type="project" value="InterPro"/>
</dbReference>
<evidence type="ECO:0000256" key="2">
    <source>
        <dbReference type="SAM" id="MobiDB-lite"/>
    </source>
</evidence>
<dbReference type="Proteomes" id="UP000053317">
    <property type="component" value="Unassembled WGS sequence"/>
</dbReference>